<evidence type="ECO:0000313" key="2">
    <source>
        <dbReference type="Proteomes" id="UP001497527"/>
    </source>
</evidence>
<name>A0ABM9PF17_9FLAO</name>
<dbReference type="Pfam" id="PF10117">
    <property type="entry name" value="McrBC"/>
    <property type="match status" value="1"/>
</dbReference>
<evidence type="ECO:0000313" key="1">
    <source>
        <dbReference type="EMBL" id="CAL2104211.1"/>
    </source>
</evidence>
<gene>
    <name evidence="1" type="ORF">T190423A01A_60148</name>
</gene>
<dbReference type="RefSeq" id="WP_348718486.1">
    <property type="nucleotide sequence ID" value="NZ_CAXJIO010000015.1"/>
</dbReference>
<dbReference type="EMBL" id="CAXJIO010000015">
    <property type="protein sequence ID" value="CAL2104211.1"/>
    <property type="molecule type" value="Genomic_DNA"/>
</dbReference>
<sequence>MIILSEHTGYSLKKPLLLEEKEKLLLDKKNYQRFFNQNKEDNLLCYSIKYDQNKDDYQFNSSFRIGVDWVIPNSVSIQVIPKLNTDEIEIDFLSMLFEALKETENLQHLEGLCEIDFNAPRITIAQQQDVLTPLLVIQFLSILQSIVKKGLKKSYYKVTKSLNGTVKGKINIAHTVKQHHSRKQLHFVNCTYEEFGLNTTKNKVLKKALLFSQQLLDNFPFLKNKYVHLINYLLVPFESVSNEVTVNDIKYRRSNRFYKEYDTALNLAVQILKNNDYNITKTSKKTNEIFPFWLDMSKLFELYIFKKLKDEFKTKGEVSYHKKYHRLEPDFILKSKDNAYKLVIDAKYKPRYEKHNILHKDAAQVSGYTRLKNIRKELGYSENEIVKALIIFTSNDSNHNDINKFKILEYEDKRYEKLFKYSVKLPIIVEK</sequence>
<dbReference type="Proteomes" id="UP001497527">
    <property type="component" value="Unassembled WGS sequence"/>
</dbReference>
<keyword evidence="2" id="KW-1185">Reference proteome</keyword>
<dbReference type="PANTHER" id="PTHR38733:SF1">
    <property type="entry name" value="TYPE IV METHYL-DIRECTED RESTRICTION ENZYME ECOKMCRBC"/>
    <property type="match status" value="1"/>
</dbReference>
<organism evidence="1 2">
    <name type="scientific">Tenacibaculum polynesiense</name>
    <dbReference type="NCBI Taxonomy" id="3137857"/>
    <lineage>
        <taxon>Bacteria</taxon>
        <taxon>Pseudomonadati</taxon>
        <taxon>Bacteroidota</taxon>
        <taxon>Flavobacteriia</taxon>
        <taxon>Flavobacteriales</taxon>
        <taxon>Flavobacteriaceae</taxon>
        <taxon>Tenacibaculum</taxon>
    </lineage>
</organism>
<dbReference type="PANTHER" id="PTHR38733">
    <property type="entry name" value="PROTEIN MCRC"/>
    <property type="match status" value="1"/>
</dbReference>
<proteinExistence type="predicted"/>
<protein>
    <submittedName>
        <fullName evidence="1">5-methylcytosine-specific restriction enzyme subunit McrC</fullName>
    </submittedName>
</protein>
<comment type="caution">
    <text evidence="1">The sequence shown here is derived from an EMBL/GenBank/DDBJ whole genome shotgun (WGS) entry which is preliminary data.</text>
</comment>
<accession>A0ABM9PF17</accession>
<reference evidence="1 2" key="1">
    <citation type="submission" date="2024-05" db="EMBL/GenBank/DDBJ databases">
        <authorList>
            <person name="Duchaud E."/>
        </authorList>
    </citation>
    <scope>NUCLEOTIDE SEQUENCE [LARGE SCALE GENOMIC DNA]</scope>
    <source>
        <strain evidence="1">Ena-SAMPLE-TAB-13-05-2024-13:56:06:370-140308</strain>
    </source>
</reference>
<dbReference type="InterPro" id="IPR019292">
    <property type="entry name" value="McrC"/>
</dbReference>